<comment type="catalytic activity">
    <reaction evidence="1">
        <text>Hydrolysis of terminal, non-reducing (1-&gt;4)-linked alpha-D-glucose residues with release of alpha-D-glucose.</text>
        <dbReference type="EC" id="3.2.1.20"/>
    </reaction>
</comment>
<feature type="compositionally biased region" description="Polar residues" evidence="8">
    <location>
        <begin position="1"/>
        <end position="11"/>
    </location>
</feature>
<evidence type="ECO:0000256" key="7">
    <source>
        <dbReference type="ARBA" id="ARBA00023295"/>
    </source>
</evidence>
<evidence type="ECO:0000313" key="12">
    <source>
        <dbReference type="EMBL" id="QED93305.1"/>
    </source>
</evidence>
<dbReference type="GO" id="GO:0004558">
    <property type="term" value="F:alpha-1,4-glucosidase activity"/>
    <property type="evidence" value="ECO:0007669"/>
    <property type="project" value="UniProtKB-EC"/>
</dbReference>
<dbReference type="Pfam" id="PF21365">
    <property type="entry name" value="Glyco_hydro_31_3rd"/>
    <property type="match status" value="1"/>
</dbReference>
<evidence type="ECO:0000256" key="4">
    <source>
        <dbReference type="ARBA" id="ARBA00022729"/>
    </source>
</evidence>
<feature type="region of interest" description="Disordered" evidence="8">
    <location>
        <begin position="747"/>
        <end position="781"/>
    </location>
</feature>
<evidence type="ECO:0000256" key="3">
    <source>
        <dbReference type="ARBA" id="ARBA00012741"/>
    </source>
</evidence>
<feature type="compositionally biased region" description="Polar residues" evidence="8">
    <location>
        <begin position="31"/>
        <end position="44"/>
    </location>
</feature>
<organism evidence="12">
    <name type="scientific">Thermothielavioides terrestris</name>
    <dbReference type="NCBI Taxonomy" id="2587410"/>
    <lineage>
        <taxon>Eukaryota</taxon>
        <taxon>Fungi</taxon>
        <taxon>Dikarya</taxon>
        <taxon>Ascomycota</taxon>
        <taxon>Pezizomycotina</taxon>
        <taxon>Sordariomycetes</taxon>
        <taxon>Sordariomycetidae</taxon>
        <taxon>Sordariales</taxon>
        <taxon>Chaetomiaceae</taxon>
        <taxon>Thermothielavioides</taxon>
    </lineage>
</organism>
<keyword evidence="4" id="KW-0732">Signal</keyword>
<comment type="similarity">
    <text evidence="2">Belongs to the glycosyl hydrolase 31 family.</text>
</comment>
<keyword evidence="9" id="KW-0472">Membrane</keyword>
<dbReference type="GO" id="GO:0005975">
    <property type="term" value="P:carbohydrate metabolic process"/>
    <property type="evidence" value="ECO:0007669"/>
    <property type="project" value="InterPro"/>
</dbReference>
<evidence type="ECO:0000256" key="9">
    <source>
        <dbReference type="SAM" id="Phobius"/>
    </source>
</evidence>
<dbReference type="AlphaFoldDB" id="A0A5B9BXA3"/>
<dbReference type="PANTHER" id="PTHR22762:SF133">
    <property type="entry name" value="P-TYPE DOMAIN-CONTAINING PROTEIN"/>
    <property type="match status" value="1"/>
</dbReference>
<dbReference type="GO" id="GO:0030246">
    <property type="term" value="F:carbohydrate binding"/>
    <property type="evidence" value="ECO:0007669"/>
    <property type="project" value="InterPro"/>
</dbReference>
<reference evidence="12" key="1">
    <citation type="submission" date="2019-01" db="EMBL/GenBank/DDBJ databases">
        <authorList>
            <person name="Rodriguez-Mendoza J."/>
            <person name="Santiago-Hernandez A."/>
            <person name="Hidalgo-Lara M.E."/>
        </authorList>
    </citation>
    <scope>NUCLEOTIDE SEQUENCE</scope>
    <source>
        <strain evidence="12">Co3Bag1</strain>
    </source>
</reference>
<dbReference type="EMBL" id="MK411564">
    <property type="protein sequence ID" value="QED93305.1"/>
    <property type="molecule type" value="Genomic_DNA"/>
</dbReference>
<keyword evidence="9" id="KW-1133">Transmembrane helix</keyword>
<evidence type="ECO:0000256" key="6">
    <source>
        <dbReference type="ARBA" id="ARBA00023180"/>
    </source>
</evidence>
<accession>A0A5B9BXA3</accession>
<feature type="domain" description="Glycosyl hydrolase family 31 C-terminal" evidence="11">
    <location>
        <begin position="971"/>
        <end position="1064"/>
    </location>
</feature>
<dbReference type="CDD" id="cd06602">
    <property type="entry name" value="GH31_MGAM_SI_GAA"/>
    <property type="match status" value="1"/>
</dbReference>
<dbReference type="FunFam" id="3.20.20.80:FF:000138">
    <property type="entry name" value="Putative alpha-glucosidase AgdA"/>
    <property type="match status" value="1"/>
</dbReference>
<dbReference type="CDD" id="cd14752">
    <property type="entry name" value="GH31_N"/>
    <property type="match status" value="1"/>
</dbReference>
<dbReference type="Gene3D" id="3.20.20.80">
    <property type="entry name" value="Glycosidases"/>
    <property type="match status" value="2"/>
</dbReference>
<dbReference type="Gene3D" id="2.60.40.1760">
    <property type="entry name" value="glycosyl hydrolase (family 31)"/>
    <property type="match status" value="1"/>
</dbReference>
<dbReference type="Pfam" id="PF01055">
    <property type="entry name" value="Glyco_hydro_31_2nd"/>
    <property type="match status" value="1"/>
</dbReference>
<feature type="transmembrane region" description="Helical" evidence="9">
    <location>
        <begin position="150"/>
        <end position="175"/>
    </location>
</feature>
<feature type="region of interest" description="Disordered" evidence="8">
    <location>
        <begin position="1"/>
        <end position="47"/>
    </location>
</feature>
<keyword evidence="5" id="KW-0378">Hydrolase</keyword>
<dbReference type="InterPro" id="IPR048395">
    <property type="entry name" value="Glyco_hydro_31_C"/>
</dbReference>
<dbReference type="SUPFAM" id="SSF51011">
    <property type="entry name" value="Glycosyl hydrolase domain"/>
    <property type="match status" value="1"/>
</dbReference>
<dbReference type="SUPFAM" id="SSF74650">
    <property type="entry name" value="Galactose mutarotase-like"/>
    <property type="match status" value="1"/>
</dbReference>
<proteinExistence type="inferred from homology"/>
<feature type="transmembrane region" description="Helical" evidence="9">
    <location>
        <begin position="84"/>
        <end position="104"/>
    </location>
</feature>
<dbReference type="PROSITE" id="PS00129">
    <property type="entry name" value="GLYCOSYL_HYDROL_F31_1"/>
    <property type="match status" value="1"/>
</dbReference>
<evidence type="ECO:0000256" key="2">
    <source>
        <dbReference type="ARBA" id="ARBA00007806"/>
    </source>
</evidence>
<dbReference type="PANTHER" id="PTHR22762">
    <property type="entry name" value="ALPHA-GLUCOSIDASE"/>
    <property type="match status" value="1"/>
</dbReference>
<dbReference type="InterPro" id="IPR013780">
    <property type="entry name" value="Glyco_hydro_b"/>
</dbReference>
<dbReference type="InterPro" id="IPR017853">
    <property type="entry name" value="GH"/>
</dbReference>
<dbReference type="PROSITE" id="PS00707">
    <property type="entry name" value="GLYCOSYL_HYDROL_F31_2"/>
    <property type="match status" value="1"/>
</dbReference>
<keyword evidence="6" id="KW-0325">Glycoprotein</keyword>
<evidence type="ECO:0000256" key="1">
    <source>
        <dbReference type="ARBA" id="ARBA00001657"/>
    </source>
</evidence>
<dbReference type="EC" id="3.2.1.20" evidence="3"/>
<evidence type="ECO:0000259" key="10">
    <source>
        <dbReference type="Pfam" id="PF01055"/>
    </source>
</evidence>
<keyword evidence="9" id="KW-0812">Transmembrane</keyword>
<evidence type="ECO:0000259" key="11">
    <source>
        <dbReference type="Pfam" id="PF21365"/>
    </source>
</evidence>
<name>A0A5B9BXA3_9PEZI</name>
<keyword evidence="7" id="KW-0326">Glycosidase</keyword>
<dbReference type="Gene3D" id="2.60.40.1180">
    <property type="entry name" value="Golgi alpha-mannosidase II"/>
    <property type="match status" value="2"/>
</dbReference>
<dbReference type="InterPro" id="IPR000322">
    <property type="entry name" value="Glyco_hydro_31_TIM"/>
</dbReference>
<evidence type="ECO:0000256" key="8">
    <source>
        <dbReference type="SAM" id="MobiDB-lite"/>
    </source>
</evidence>
<dbReference type="SUPFAM" id="SSF51445">
    <property type="entry name" value="(Trans)glycosidases"/>
    <property type="match status" value="1"/>
</dbReference>
<dbReference type="InterPro" id="IPR011013">
    <property type="entry name" value="Gal_mutarotase_sf_dom"/>
</dbReference>
<evidence type="ECO:0000256" key="5">
    <source>
        <dbReference type="ARBA" id="ARBA00022801"/>
    </source>
</evidence>
<protein>
    <recommendedName>
        <fullName evidence="3">alpha-glucosidase</fullName>
        <ecNumber evidence="3">3.2.1.20</ecNumber>
    </recommendedName>
</protein>
<gene>
    <name evidence="12" type="primary">BgnA</name>
</gene>
<dbReference type="InterPro" id="IPR030459">
    <property type="entry name" value="Glyco_hydro_31_CS"/>
</dbReference>
<feature type="transmembrane region" description="Helical" evidence="9">
    <location>
        <begin position="196"/>
        <end position="216"/>
    </location>
</feature>
<dbReference type="InterPro" id="IPR030458">
    <property type="entry name" value="Glyco_hydro_31_AS"/>
</dbReference>
<sequence>MEPAASPTQASRPLAVKDEGRFPGTGPFPSRDTNTNTSASSAELTSYPAWPPRRSVVGIRGCTGPIQSTVSKSKSPPPLWRSSSTAILVQSVLILVGGIATAFAEGTGILDVTLDAEKRGVQLQEGPDAYVEGPAKLGQVGQAPQHSGTWILGLGVYIPLGLFLLLFLFALTYSFKRRSGIPRSKAPGFSRFTQSAIAMFSLTLLLWFTGFCLRAASGDYDHSSVSRTSWQQNQTVAPAPVFTIPASATLGRNVLPNIIDPKAVDPQTVCPGYKASNIDETEGGFTAELDLAGPACNVYGNDIEHLSLSVDFQADDRVHVDIRPRFISPENESWFLLPEALVPRPPRGDRYRQSDSALIVSWSNDPTFSFSVKRRETNDTLFSTEGKVLVYEDQFIEFASALPERYNLYGLGEVIHGFRLGDNLTRTLFAADVGDTIDANLYGSHPIYLDTRYFVAGDSGELTYVQNTTDKANKYLSYTHGVFLRNAHAQEILLRPSSVTWRTLGGSIDLYFYSGPKAQDVIRAYQQTAVGLPAMQQYWSLGFHQCRWGYKSWAEVEDVVDNFAKFEIPLETIWTDIDYMKQYRDFENDPVRFGYSEGSKFLAKLHANHQHYVPIIDSAIYAPNPENPDDAYPPYDRGVEAKAFMLNPDGSIYYGAVWPGYTVFPDWVGAVLNGGGAIDWWIDEISRYSKNVAFDGIWIDMSEVSSFCVGSCVTGNLTLNPAHPPFALPGEPGNLVLQYPEGFNSTNSSEAMSASSALRQQEAATATTQAPTSTSYYRTTPTSGARNVNCPPYVIKIFNGELRGHAVSPNATHHGGYLEYDVHNLFGHMILNATYQALLKVHEGKRPFIIGRSTFAGSGKWAGHWGGDNAALWAYMYFSIPQALSFSIFGIPMFGVDTCGFAGNTDYELCSRWMQLSAFFPFYRNHNILGAISQEPYVWSSVAEATKTAMRIRYSLLPYMYTLMARASLEGSTVMRALAWEFPAEPWLADADRQFMLGSALMVTPCLEQGASTVGGVFPGVGDGTVWYDWYTLAAVKGVEPGQNVTIDAPLGHIPLYLRGGSVVPTQEPGMTTTESRRNPWGLIVALDRDGSAEGELYLDDGESLEPDAVTWVHFSATNNSVVARPEGNYVDTNRLANATVLGLAEAPSKVWLNGDLLATSRWSYSADRAVLSVQGLHDLFPQGAWATAWELTWE</sequence>
<feature type="domain" description="Glycoside hydrolase family 31 TIM barrel" evidence="10">
    <location>
        <begin position="533"/>
        <end position="963"/>
    </location>
</feature>